<protein>
    <submittedName>
        <fullName evidence="1">Uncharacterized protein</fullName>
    </submittedName>
</protein>
<evidence type="ECO:0000313" key="2">
    <source>
        <dbReference type="Proteomes" id="UP001286313"/>
    </source>
</evidence>
<dbReference type="Proteomes" id="UP001286313">
    <property type="component" value="Unassembled WGS sequence"/>
</dbReference>
<dbReference type="AlphaFoldDB" id="A0AAE1F3Q1"/>
<evidence type="ECO:0000313" key="1">
    <source>
        <dbReference type="EMBL" id="KAK3866306.1"/>
    </source>
</evidence>
<reference evidence="1" key="1">
    <citation type="submission" date="2023-10" db="EMBL/GenBank/DDBJ databases">
        <title>Genome assemblies of two species of porcelain crab, Petrolisthes cinctipes and Petrolisthes manimaculis (Anomura: Porcellanidae).</title>
        <authorList>
            <person name="Angst P."/>
        </authorList>
    </citation>
    <scope>NUCLEOTIDE SEQUENCE</scope>
    <source>
        <strain evidence="1">PB745_01</strain>
        <tissue evidence="1">Gill</tissue>
    </source>
</reference>
<keyword evidence="2" id="KW-1185">Reference proteome</keyword>
<gene>
    <name evidence="1" type="ORF">Pcinc_028156</name>
</gene>
<name>A0AAE1F3Q1_PETCI</name>
<organism evidence="1 2">
    <name type="scientific">Petrolisthes cinctipes</name>
    <name type="common">Flat porcelain crab</name>
    <dbReference type="NCBI Taxonomy" id="88211"/>
    <lineage>
        <taxon>Eukaryota</taxon>
        <taxon>Metazoa</taxon>
        <taxon>Ecdysozoa</taxon>
        <taxon>Arthropoda</taxon>
        <taxon>Crustacea</taxon>
        <taxon>Multicrustacea</taxon>
        <taxon>Malacostraca</taxon>
        <taxon>Eumalacostraca</taxon>
        <taxon>Eucarida</taxon>
        <taxon>Decapoda</taxon>
        <taxon>Pleocyemata</taxon>
        <taxon>Anomura</taxon>
        <taxon>Galatheoidea</taxon>
        <taxon>Porcellanidae</taxon>
        <taxon>Petrolisthes</taxon>
    </lineage>
</organism>
<dbReference type="EMBL" id="JAWQEG010003423">
    <property type="protein sequence ID" value="KAK3866306.1"/>
    <property type="molecule type" value="Genomic_DNA"/>
</dbReference>
<proteinExistence type="predicted"/>
<sequence>MASTVLPQFTFRRVYIPSAHTRHKQHRPVLALSAASMTQNKDTTGQNHEGYVTEAALNGQTSQNMHHVSSLAKELLDKYDSLLNPQTISPKH</sequence>
<comment type="caution">
    <text evidence="1">The sequence shown here is derived from an EMBL/GenBank/DDBJ whole genome shotgun (WGS) entry which is preliminary data.</text>
</comment>
<accession>A0AAE1F3Q1</accession>